<dbReference type="KEGG" id="bco:Bcell_2841"/>
<dbReference type="OrthoDB" id="9805576at2"/>
<dbReference type="Gene3D" id="3.30.420.40">
    <property type="match status" value="2"/>
</dbReference>
<dbReference type="Proteomes" id="UP000001401">
    <property type="component" value="Chromosome"/>
</dbReference>
<dbReference type="InterPro" id="IPR000577">
    <property type="entry name" value="Carb_kinase_FGGY"/>
</dbReference>
<dbReference type="GO" id="GO:0016301">
    <property type="term" value="F:kinase activity"/>
    <property type="evidence" value="ECO:0007669"/>
    <property type="project" value="UniProtKB-KW"/>
</dbReference>
<feature type="domain" description="Carbohydrate kinase FGGY N-terminal" evidence="4">
    <location>
        <begin position="5"/>
        <end position="249"/>
    </location>
</feature>
<dbReference type="Pfam" id="PF00370">
    <property type="entry name" value="FGGY_N"/>
    <property type="match status" value="1"/>
</dbReference>
<keyword evidence="2" id="KW-0808">Transferase</keyword>
<dbReference type="eggNOG" id="COG1070">
    <property type="taxonomic scope" value="Bacteria"/>
</dbReference>
<evidence type="ECO:0000256" key="3">
    <source>
        <dbReference type="ARBA" id="ARBA00022777"/>
    </source>
</evidence>
<dbReference type="PIRSF" id="PIRSF000538">
    <property type="entry name" value="GlpK"/>
    <property type="match status" value="1"/>
</dbReference>
<dbReference type="HOGENOM" id="CLU_009281_3_2_9"/>
<dbReference type="AlphaFoldDB" id="E6TWD8"/>
<evidence type="ECO:0000313" key="7">
    <source>
        <dbReference type="Proteomes" id="UP000001401"/>
    </source>
</evidence>
<dbReference type="PANTHER" id="PTHR43095:SF2">
    <property type="entry name" value="GLUCONOKINASE"/>
    <property type="match status" value="1"/>
</dbReference>
<sequence>MISKYVIGLDIGTTSAKAVTFTTGGEVIGEHEEDYSIIQPFPEWVEQDPYAIETAALSAIKLSIEKAGINSAQIVSIGISAAMHSLICMSKDGDALTNSITWADRRSVKQSTEVKASDLGNKIYLHTGTPIHPMSPLSKLLWMKENDFEPFKKAWKFVSIKEFLTYRWFNEAVVDYSIAAATGMFNIHKLDWDSETLEFVGLHKEQLSTPVPPTYVFETLRKDIANKMGVRENLPIVIGASDGPLANLGIGAIDAGDTAITIGTSGAIRQMASAPKTDSKQEVFCYSFTEDLWIFGGPTNNGGNVLHWMKQVLGEREVALSTESGEDPYELLTATASTVAPGSDGLIFLPFLYGERAPHWDANAHSSYVGLSSQHGKAHLLRAGLEGVMYNIYQINEALHQLAGTTKTLYASGGFSRSPLWLQILADIFGQEVHIPESHQSSAWGAAWVSLKAVNEVSSFSDIKRAIPMKDVIKPNMANNETYKNYYSIYNSLYQSLKPTFEKIAVLKTN</sequence>
<protein>
    <submittedName>
        <fullName evidence="6">Carbohydrate kinase, FGGY-like protein</fullName>
    </submittedName>
</protein>
<dbReference type="InterPro" id="IPR018485">
    <property type="entry name" value="FGGY_C"/>
</dbReference>
<dbReference type="CDD" id="cd07770">
    <property type="entry name" value="ASKHA_NBD_FGGY_GntK"/>
    <property type="match status" value="1"/>
</dbReference>
<dbReference type="InterPro" id="IPR050406">
    <property type="entry name" value="FGGY_Carb_Kinase"/>
</dbReference>
<dbReference type="RefSeq" id="WP_013489426.1">
    <property type="nucleotide sequence ID" value="NC_014829.1"/>
</dbReference>
<feature type="domain" description="Carbohydrate kinase FGGY C-terminal" evidence="5">
    <location>
        <begin position="259"/>
        <end position="449"/>
    </location>
</feature>
<dbReference type="PANTHER" id="PTHR43095">
    <property type="entry name" value="SUGAR KINASE"/>
    <property type="match status" value="1"/>
</dbReference>
<dbReference type="GO" id="GO:0005975">
    <property type="term" value="P:carbohydrate metabolic process"/>
    <property type="evidence" value="ECO:0007669"/>
    <property type="project" value="InterPro"/>
</dbReference>
<dbReference type="GO" id="GO:0016773">
    <property type="term" value="F:phosphotransferase activity, alcohol group as acceptor"/>
    <property type="evidence" value="ECO:0007669"/>
    <property type="project" value="InterPro"/>
</dbReference>
<gene>
    <name evidence="6" type="ordered locus">Bcell_2841</name>
</gene>
<dbReference type="InterPro" id="IPR018484">
    <property type="entry name" value="FGGY_N"/>
</dbReference>
<comment type="similarity">
    <text evidence="1">Belongs to the FGGY kinase family.</text>
</comment>
<dbReference type="InterPro" id="IPR018483">
    <property type="entry name" value="Carb_kinase_FGGY_CS"/>
</dbReference>
<evidence type="ECO:0000259" key="4">
    <source>
        <dbReference type="Pfam" id="PF00370"/>
    </source>
</evidence>
<dbReference type="Pfam" id="PF02782">
    <property type="entry name" value="FGGY_C"/>
    <property type="match status" value="1"/>
</dbReference>
<keyword evidence="7" id="KW-1185">Reference proteome</keyword>
<evidence type="ECO:0000256" key="1">
    <source>
        <dbReference type="ARBA" id="ARBA00009156"/>
    </source>
</evidence>
<evidence type="ECO:0000256" key="2">
    <source>
        <dbReference type="ARBA" id="ARBA00022679"/>
    </source>
</evidence>
<accession>E6TWD8</accession>
<dbReference type="InterPro" id="IPR043129">
    <property type="entry name" value="ATPase_NBD"/>
</dbReference>
<reference evidence="6" key="1">
    <citation type="submission" date="2010-12" db="EMBL/GenBank/DDBJ databases">
        <title>Complete sequence of Bacillus cellulosilyticus DSM 2522.</title>
        <authorList>
            <consortium name="US DOE Joint Genome Institute"/>
            <person name="Lucas S."/>
            <person name="Copeland A."/>
            <person name="Lapidus A."/>
            <person name="Cheng J.-F."/>
            <person name="Bruce D."/>
            <person name="Goodwin L."/>
            <person name="Pitluck S."/>
            <person name="Chertkov O."/>
            <person name="Detter J.C."/>
            <person name="Han C."/>
            <person name="Tapia R."/>
            <person name="Land M."/>
            <person name="Hauser L."/>
            <person name="Jeffries C."/>
            <person name="Kyrpides N."/>
            <person name="Ivanova N."/>
            <person name="Mikhailova N."/>
            <person name="Brumm P."/>
            <person name="Mead D."/>
            <person name="Woyke T."/>
        </authorList>
    </citation>
    <scope>NUCLEOTIDE SEQUENCE [LARGE SCALE GENOMIC DNA]</scope>
    <source>
        <strain evidence="6">DSM 2522</strain>
    </source>
</reference>
<evidence type="ECO:0000313" key="6">
    <source>
        <dbReference type="EMBL" id="ADU31094.1"/>
    </source>
</evidence>
<dbReference type="PROSITE" id="PS00933">
    <property type="entry name" value="FGGY_KINASES_1"/>
    <property type="match status" value="1"/>
</dbReference>
<dbReference type="SUPFAM" id="SSF53067">
    <property type="entry name" value="Actin-like ATPase domain"/>
    <property type="match status" value="2"/>
</dbReference>
<proteinExistence type="inferred from homology"/>
<name>E6TWD8_EVAC2</name>
<evidence type="ECO:0000259" key="5">
    <source>
        <dbReference type="Pfam" id="PF02782"/>
    </source>
</evidence>
<organism evidence="6 7">
    <name type="scientific">Evansella cellulosilytica (strain ATCC 21833 / DSM 2522 / FERM P-1141 / JCM 9156 / N-4)</name>
    <name type="common">Bacillus cellulosilyticus</name>
    <dbReference type="NCBI Taxonomy" id="649639"/>
    <lineage>
        <taxon>Bacteria</taxon>
        <taxon>Bacillati</taxon>
        <taxon>Bacillota</taxon>
        <taxon>Bacilli</taxon>
        <taxon>Bacillales</taxon>
        <taxon>Bacillaceae</taxon>
        <taxon>Evansella</taxon>
    </lineage>
</organism>
<keyword evidence="3 6" id="KW-0418">Kinase</keyword>
<dbReference type="EMBL" id="CP002394">
    <property type="protein sequence ID" value="ADU31094.1"/>
    <property type="molecule type" value="Genomic_DNA"/>
</dbReference>
<dbReference type="STRING" id="649639.Bcell_2841"/>